<evidence type="ECO:0000256" key="2">
    <source>
        <dbReference type="ARBA" id="ARBA00022679"/>
    </source>
</evidence>
<gene>
    <name evidence="7" type="ORF">ES288_A10G237600v1</name>
</gene>
<keyword evidence="4" id="KW-0418">Kinase</keyword>
<dbReference type="EMBL" id="CM017697">
    <property type="protein sequence ID" value="TYG99974.1"/>
    <property type="molecule type" value="Genomic_DNA"/>
</dbReference>
<feature type="domain" description="Protein kinase" evidence="6">
    <location>
        <begin position="1"/>
        <end position="89"/>
    </location>
</feature>
<keyword evidence="2" id="KW-0808">Transferase</keyword>
<accession>A0A5D2F1P8</accession>
<dbReference type="Proteomes" id="UP000323506">
    <property type="component" value="Chromosome A10"/>
</dbReference>
<reference evidence="7 8" key="1">
    <citation type="submission" date="2019-06" db="EMBL/GenBank/DDBJ databases">
        <title>WGS assembly of Gossypium darwinii.</title>
        <authorList>
            <person name="Chen Z.J."/>
            <person name="Sreedasyam A."/>
            <person name="Ando A."/>
            <person name="Song Q."/>
            <person name="De L."/>
            <person name="Hulse-Kemp A."/>
            <person name="Ding M."/>
            <person name="Ye W."/>
            <person name="Kirkbride R."/>
            <person name="Jenkins J."/>
            <person name="Plott C."/>
            <person name="Lovell J."/>
            <person name="Lin Y.-M."/>
            <person name="Vaughn R."/>
            <person name="Liu B."/>
            <person name="Li W."/>
            <person name="Simpson S."/>
            <person name="Scheffler B."/>
            <person name="Saski C."/>
            <person name="Grover C."/>
            <person name="Hu G."/>
            <person name="Conover J."/>
            <person name="Carlson J."/>
            <person name="Shu S."/>
            <person name="Boston L."/>
            <person name="Williams M."/>
            <person name="Peterson D."/>
            <person name="Mcgee K."/>
            <person name="Jones D."/>
            <person name="Wendel J."/>
            <person name="Stelly D."/>
            <person name="Grimwood J."/>
            <person name="Schmutz J."/>
        </authorList>
    </citation>
    <scope>NUCLEOTIDE SEQUENCE [LARGE SCALE GENOMIC DNA]</scope>
    <source>
        <strain evidence="7">1808015.09</strain>
    </source>
</reference>
<keyword evidence="1" id="KW-0723">Serine/threonine-protein kinase</keyword>
<evidence type="ECO:0000256" key="1">
    <source>
        <dbReference type="ARBA" id="ARBA00022527"/>
    </source>
</evidence>
<dbReference type="Gene3D" id="1.10.510.10">
    <property type="entry name" value="Transferase(Phosphotransferase) domain 1"/>
    <property type="match status" value="1"/>
</dbReference>
<dbReference type="Pfam" id="PF00069">
    <property type="entry name" value="Pkinase"/>
    <property type="match status" value="1"/>
</dbReference>
<keyword evidence="5" id="KW-0067">ATP-binding</keyword>
<dbReference type="GO" id="GO:0005524">
    <property type="term" value="F:ATP binding"/>
    <property type="evidence" value="ECO:0007669"/>
    <property type="project" value="UniProtKB-KW"/>
</dbReference>
<dbReference type="AlphaFoldDB" id="A0A5D2F1P8"/>
<keyword evidence="8" id="KW-1185">Reference proteome</keyword>
<dbReference type="PANTHER" id="PTHR43895">
    <property type="entry name" value="CALCIUM/CALMODULIN-DEPENDENT PROTEIN KINASE KINASE-RELATED"/>
    <property type="match status" value="1"/>
</dbReference>
<evidence type="ECO:0000256" key="4">
    <source>
        <dbReference type="ARBA" id="ARBA00022777"/>
    </source>
</evidence>
<sequence length="89" mass="10666">METITFKLQQYFSFHQAQFLCQASKGRLKEDEARKYFQHLINAVDYFHNRGVYHRDLKETNSKPTGRPASKLNQRRRSILFILFICNLI</sequence>
<evidence type="ECO:0000313" key="8">
    <source>
        <dbReference type="Proteomes" id="UP000323506"/>
    </source>
</evidence>
<evidence type="ECO:0000313" key="7">
    <source>
        <dbReference type="EMBL" id="TYG99974.1"/>
    </source>
</evidence>
<dbReference type="GO" id="GO:0007165">
    <property type="term" value="P:signal transduction"/>
    <property type="evidence" value="ECO:0007669"/>
    <property type="project" value="TreeGrafter"/>
</dbReference>
<evidence type="ECO:0000256" key="3">
    <source>
        <dbReference type="ARBA" id="ARBA00022741"/>
    </source>
</evidence>
<dbReference type="GO" id="GO:0004674">
    <property type="term" value="F:protein serine/threonine kinase activity"/>
    <property type="evidence" value="ECO:0007669"/>
    <property type="project" value="UniProtKB-KW"/>
</dbReference>
<organism evidence="7 8">
    <name type="scientific">Gossypium darwinii</name>
    <name type="common">Darwin's cotton</name>
    <name type="synonym">Gossypium barbadense var. darwinii</name>
    <dbReference type="NCBI Taxonomy" id="34276"/>
    <lineage>
        <taxon>Eukaryota</taxon>
        <taxon>Viridiplantae</taxon>
        <taxon>Streptophyta</taxon>
        <taxon>Embryophyta</taxon>
        <taxon>Tracheophyta</taxon>
        <taxon>Spermatophyta</taxon>
        <taxon>Magnoliopsida</taxon>
        <taxon>eudicotyledons</taxon>
        <taxon>Gunneridae</taxon>
        <taxon>Pentapetalae</taxon>
        <taxon>rosids</taxon>
        <taxon>malvids</taxon>
        <taxon>Malvales</taxon>
        <taxon>Malvaceae</taxon>
        <taxon>Malvoideae</taxon>
        <taxon>Gossypium</taxon>
    </lineage>
</organism>
<evidence type="ECO:0000259" key="6">
    <source>
        <dbReference type="PROSITE" id="PS50011"/>
    </source>
</evidence>
<proteinExistence type="predicted"/>
<evidence type="ECO:0000256" key="5">
    <source>
        <dbReference type="ARBA" id="ARBA00022840"/>
    </source>
</evidence>
<dbReference type="InterPro" id="IPR011009">
    <property type="entry name" value="Kinase-like_dom_sf"/>
</dbReference>
<dbReference type="PANTHER" id="PTHR43895:SF123">
    <property type="entry name" value="NON-SPECIFIC SERINE_THREONINE PROTEIN KINASE"/>
    <property type="match status" value="1"/>
</dbReference>
<dbReference type="SUPFAM" id="SSF56112">
    <property type="entry name" value="Protein kinase-like (PK-like)"/>
    <property type="match status" value="1"/>
</dbReference>
<name>A0A5D2F1P8_GOSDA</name>
<dbReference type="InterPro" id="IPR000719">
    <property type="entry name" value="Prot_kinase_dom"/>
</dbReference>
<protein>
    <recommendedName>
        <fullName evidence="6">Protein kinase domain-containing protein</fullName>
    </recommendedName>
</protein>
<dbReference type="PROSITE" id="PS50011">
    <property type="entry name" value="PROTEIN_KINASE_DOM"/>
    <property type="match status" value="1"/>
</dbReference>
<keyword evidence="3" id="KW-0547">Nucleotide-binding</keyword>